<comment type="caution">
    <text evidence="4">The sequence shown here is derived from an EMBL/GenBank/DDBJ whole genome shotgun (WGS) entry which is preliminary data.</text>
</comment>
<dbReference type="InterPro" id="IPR050493">
    <property type="entry name" value="FAD-dep_Monooxygenase_BioMet"/>
</dbReference>
<dbReference type="Gene3D" id="3.50.50.60">
    <property type="entry name" value="FAD/NAD(P)-binding domain"/>
    <property type="match status" value="1"/>
</dbReference>
<protein>
    <submittedName>
        <fullName evidence="4">Monooxygenase</fullName>
    </submittedName>
</protein>
<dbReference type="RefSeq" id="WP_203940949.1">
    <property type="nucleotide sequence ID" value="NZ_BAAAGJ010000003.1"/>
</dbReference>
<dbReference type="GO" id="GO:0071949">
    <property type="term" value="F:FAD binding"/>
    <property type="evidence" value="ECO:0007669"/>
    <property type="project" value="InterPro"/>
</dbReference>
<dbReference type="PANTHER" id="PTHR13789">
    <property type="entry name" value="MONOOXYGENASE"/>
    <property type="match status" value="1"/>
</dbReference>
<dbReference type="PRINTS" id="PR00420">
    <property type="entry name" value="RNGMNOXGNASE"/>
</dbReference>
<dbReference type="PANTHER" id="PTHR13789:SF309">
    <property type="entry name" value="PUTATIVE (AFU_ORTHOLOGUE AFUA_6G14510)-RELATED"/>
    <property type="match status" value="1"/>
</dbReference>
<dbReference type="Proteomes" id="UP000652013">
    <property type="component" value="Unassembled WGS sequence"/>
</dbReference>
<dbReference type="SUPFAM" id="SSF51905">
    <property type="entry name" value="FAD/NAD(P)-binding domain"/>
    <property type="match status" value="1"/>
</dbReference>
<reference evidence="4" key="1">
    <citation type="submission" date="2021-01" db="EMBL/GenBank/DDBJ databases">
        <title>Whole genome shotgun sequence of Spirilliplanes yamanashiensis NBRC 15828.</title>
        <authorList>
            <person name="Komaki H."/>
            <person name="Tamura T."/>
        </authorList>
    </citation>
    <scope>NUCLEOTIDE SEQUENCE</scope>
    <source>
        <strain evidence="4">NBRC 15828</strain>
    </source>
</reference>
<evidence type="ECO:0000256" key="1">
    <source>
        <dbReference type="ARBA" id="ARBA00023002"/>
    </source>
</evidence>
<proteinExistence type="predicted"/>
<keyword evidence="5" id="KW-1185">Reference proteome</keyword>
<dbReference type="InterPro" id="IPR036188">
    <property type="entry name" value="FAD/NAD-bd_sf"/>
</dbReference>
<evidence type="ECO:0000313" key="4">
    <source>
        <dbReference type="EMBL" id="GIJ05755.1"/>
    </source>
</evidence>
<dbReference type="AlphaFoldDB" id="A0A8J3YDI9"/>
<evidence type="ECO:0000313" key="5">
    <source>
        <dbReference type="Proteomes" id="UP000652013"/>
    </source>
</evidence>
<dbReference type="GO" id="GO:0004497">
    <property type="term" value="F:monooxygenase activity"/>
    <property type="evidence" value="ECO:0007669"/>
    <property type="project" value="UniProtKB-KW"/>
</dbReference>
<accession>A0A8J3YDI9</accession>
<sequence length="373" mass="39492">MSGSSLRILVVGAGISGLAAARALRLAGFRPDVVEELPASMVPGAGIHLPGNAARALRALGLEAPLRPLGERFTRQIFLDAQGRELCAVDVAALWAGVGESRALPRADLQRVLLSAVGGQVRYETAVKGLDIGDRTAKVEFGDGGRAEYDLVVAADGRKSTVRGLAELGGAAQPTGQTVYRSVVTGGPAVGDWVTLLGRRCGFTIMPMGGGRLYLYADETADAPPSDGLARVRELYGGFGGPVPAVLDALTKVQVARTDEVVTERWSRGPVLLVGDAAHATSPSLAQGAAMALEDAVVLGEVLGAALHDTPGDVPAALAEYERRRRPRTGWVHERTRERDRARDVPPALRDPLLRRRGDRIFADHYRALVEPM</sequence>
<feature type="domain" description="FAD-binding" evidence="3">
    <location>
        <begin position="7"/>
        <end position="329"/>
    </location>
</feature>
<gene>
    <name evidence="4" type="ORF">Sya03_51070</name>
</gene>
<name>A0A8J3YDI9_9ACTN</name>
<evidence type="ECO:0000256" key="2">
    <source>
        <dbReference type="ARBA" id="ARBA00023033"/>
    </source>
</evidence>
<keyword evidence="1" id="KW-0560">Oxidoreductase</keyword>
<keyword evidence="2 4" id="KW-0503">Monooxygenase</keyword>
<evidence type="ECO:0000259" key="3">
    <source>
        <dbReference type="Pfam" id="PF01494"/>
    </source>
</evidence>
<dbReference type="EMBL" id="BOOY01000036">
    <property type="protein sequence ID" value="GIJ05755.1"/>
    <property type="molecule type" value="Genomic_DNA"/>
</dbReference>
<dbReference type="InterPro" id="IPR002938">
    <property type="entry name" value="FAD-bd"/>
</dbReference>
<organism evidence="4 5">
    <name type="scientific">Spirilliplanes yamanashiensis</name>
    <dbReference type="NCBI Taxonomy" id="42233"/>
    <lineage>
        <taxon>Bacteria</taxon>
        <taxon>Bacillati</taxon>
        <taxon>Actinomycetota</taxon>
        <taxon>Actinomycetes</taxon>
        <taxon>Micromonosporales</taxon>
        <taxon>Micromonosporaceae</taxon>
        <taxon>Spirilliplanes</taxon>
    </lineage>
</organism>
<dbReference type="Pfam" id="PF01494">
    <property type="entry name" value="FAD_binding_3"/>
    <property type="match status" value="1"/>
</dbReference>